<keyword evidence="1" id="KW-0472">Membrane</keyword>
<dbReference type="Pfam" id="PF13828">
    <property type="entry name" value="DUF4190"/>
    <property type="match status" value="1"/>
</dbReference>
<feature type="transmembrane region" description="Helical" evidence="1">
    <location>
        <begin position="42"/>
        <end position="70"/>
    </location>
</feature>
<keyword evidence="1" id="KW-0812">Transmembrane</keyword>
<accession>A0A6J7CSI0</accession>
<protein>
    <submittedName>
        <fullName evidence="3">Unannotated protein</fullName>
    </submittedName>
</protein>
<evidence type="ECO:0000256" key="1">
    <source>
        <dbReference type="SAM" id="Phobius"/>
    </source>
</evidence>
<dbReference type="EMBL" id="CAFBLN010000002">
    <property type="protein sequence ID" value="CAB4859109.1"/>
    <property type="molecule type" value="Genomic_DNA"/>
</dbReference>
<keyword evidence="1" id="KW-1133">Transmembrane helix</keyword>
<dbReference type="AlphaFoldDB" id="A0A6J7CSI0"/>
<feature type="domain" description="DUF4190" evidence="2">
    <location>
        <begin position="42"/>
        <end position="100"/>
    </location>
</feature>
<name>A0A6J7CSI0_9ZZZZ</name>
<organism evidence="3">
    <name type="scientific">freshwater metagenome</name>
    <dbReference type="NCBI Taxonomy" id="449393"/>
    <lineage>
        <taxon>unclassified sequences</taxon>
        <taxon>metagenomes</taxon>
        <taxon>ecological metagenomes</taxon>
    </lineage>
</organism>
<gene>
    <name evidence="3" type="ORF">UFOPK3381_00149</name>
</gene>
<feature type="transmembrane region" description="Helical" evidence="1">
    <location>
        <begin position="82"/>
        <end position="105"/>
    </location>
</feature>
<evidence type="ECO:0000259" key="2">
    <source>
        <dbReference type="Pfam" id="PF13828"/>
    </source>
</evidence>
<dbReference type="InterPro" id="IPR025241">
    <property type="entry name" value="DUF4190"/>
</dbReference>
<proteinExistence type="predicted"/>
<sequence length="111" mass="11144">MLCTAGHNNTDNAQFCSSCGVNTFQPGTSTGVVSANAATNGLAIASLVLGIVWVFYIGSILALIFGLVAHKQIKVTGQSGKGMATAGIVLGSIGITVLILSVVIASGNTYN</sequence>
<reference evidence="3" key="1">
    <citation type="submission" date="2020-05" db="EMBL/GenBank/DDBJ databases">
        <authorList>
            <person name="Chiriac C."/>
            <person name="Salcher M."/>
            <person name="Ghai R."/>
            <person name="Kavagutti S V."/>
        </authorList>
    </citation>
    <scope>NUCLEOTIDE SEQUENCE</scope>
</reference>
<evidence type="ECO:0000313" key="3">
    <source>
        <dbReference type="EMBL" id="CAB4859109.1"/>
    </source>
</evidence>